<dbReference type="AlphaFoldDB" id="A0A067TFE7"/>
<keyword evidence="2" id="KW-1185">Reference proteome</keyword>
<accession>A0A067TFE7</accession>
<evidence type="ECO:0000313" key="2">
    <source>
        <dbReference type="Proteomes" id="UP000027222"/>
    </source>
</evidence>
<organism evidence="1 2">
    <name type="scientific">Galerina marginata (strain CBS 339.88)</name>
    <dbReference type="NCBI Taxonomy" id="685588"/>
    <lineage>
        <taxon>Eukaryota</taxon>
        <taxon>Fungi</taxon>
        <taxon>Dikarya</taxon>
        <taxon>Basidiomycota</taxon>
        <taxon>Agaricomycotina</taxon>
        <taxon>Agaricomycetes</taxon>
        <taxon>Agaricomycetidae</taxon>
        <taxon>Agaricales</taxon>
        <taxon>Agaricineae</taxon>
        <taxon>Strophariaceae</taxon>
        <taxon>Galerina</taxon>
    </lineage>
</organism>
<reference evidence="2" key="1">
    <citation type="journal article" date="2014" name="Proc. Natl. Acad. Sci. U.S.A.">
        <title>Extensive sampling of basidiomycete genomes demonstrates inadequacy of the white-rot/brown-rot paradigm for wood decay fungi.</title>
        <authorList>
            <person name="Riley R."/>
            <person name="Salamov A.A."/>
            <person name="Brown D.W."/>
            <person name="Nagy L.G."/>
            <person name="Floudas D."/>
            <person name="Held B.W."/>
            <person name="Levasseur A."/>
            <person name="Lombard V."/>
            <person name="Morin E."/>
            <person name="Otillar R."/>
            <person name="Lindquist E.A."/>
            <person name="Sun H."/>
            <person name="LaButti K.M."/>
            <person name="Schmutz J."/>
            <person name="Jabbour D."/>
            <person name="Luo H."/>
            <person name="Baker S.E."/>
            <person name="Pisabarro A.G."/>
            <person name="Walton J.D."/>
            <person name="Blanchette R.A."/>
            <person name="Henrissat B."/>
            <person name="Martin F."/>
            <person name="Cullen D."/>
            <person name="Hibbett D.S."/>
            <person name="Grigoriev I.V."/>
        </authorList>
    </citation>
    <scope>NUCLEOTIDE SEQUENCE [LARGE SCALE GENOMIC DNA]</scope>
    <source>
        <strain evidence="2">CBS 339.88</strain>
    </source>
</reference>
<dbReference type="Proteomes" id="UP000027222">
    <property type="component" value="Unassembled WGS sequence"/>
</dbReference>
<sequence length="80" mass="9271">MRRHVILMDLEDLRALQHQRLTVRPGIITLPDSTPWIFCFSQILGQLAKYDQKNDFGRVVVVHLDFAKARAKKCGDDHLN</sequence>
<gene>
    <name evidence="1" type="ORF">GALMADRAFT_136125</name>
</gene>
<protein>
    <submittedName>
        <fullName evidence="1">Uncharacterized protein</fullName>
    </submittedName>
</protein>
<dbReference type="HOGENOM" id="CLU_2589924_0_0_1"/>
<evidence type="ECO:0000313" key="1">
    <source>
        <dbReference type="EMBL" id="KDR81067.1"/>
    </source>
</evidence>
<name>A0A067TFE7_GALM3</name>
<dbReference type="OrthoDB" id="443634at2759"/>
<dbReference type="EMBL" id="KL142371">
    <property type="protein sequence ID" value="KDR81067.1"/>
    <property type="molecule type" value="Genomic_DNA"/>
</dbReference>
<proteinExistence type="predicted"/>